<proteinExistence type="predicted"/>
<dbReference type="AlphaFoldDB" id="A0A1C2DDD0"/>
<evidence type="ECO:0000313" key="3">
    <source>
        <dbReference type="Proteomes" id="UP000094412"/>
    </source>
</evidence>
<dbReference type="InterPro" id="IPR036514">
    <property type="entry name" value="SGNH_hydro_sf"/>
</dbReference>
<organism evidence="2 3">
    <name type="scientific">Mesorhizobium hungaricum</name>
    <dbReference type="NCBI Taxonomy" id="1566387"/>
    <lineage>
        <taxon>Bacteria</taxon>
        <taxon>Pseudomonadati</taxon>
        <taxon>Pseudomonadota</taxon>
        <taxon>Alphaproteobacteria</taxon>
        <taxon>Hyphomicrobiales</taxon>
        <taxon>Phyllobacteriaceae</taxon>
        <taxon>Mesorhizobium</taxon>
    </lineage>
</organism>
<dbReference type="InterPro" id="IPR051532">
    <property type="entry name" value="Ester_Hydrolysis_Enzymes"/>
</dbReference>
<dbReference type="Pfam" id="PF13472">
    <property type="entry name" value="Lipase_GDSL_2"/>
    <property type="match status" value="1"/>
</dbReference>
<sequence>MSIDGIRAVDKEPLAAVDYLFGFSAANGQRIGPRPIGMQAISQQVASSLPLGTVKSYSSVAAMNADVTPTVGTLAYAEWKTYRKTTASGSTGWEVFLNFIPGTQVINAVVTGGTASAVVAISAIPVSATPYIQFIVVGPFTAASIGPMTLAINGDTPRALVTNVGEAITPGYIKRGMAAIVHIDSAGSYRFFSYGDATAIQAAAEAAMTSAQKWAEGTVPGGAGTKSAKEWADAALAGGIFNIPAVAIVGDGVRTRFPLGLVPASKNNVFLTATGLVQHVGEYSVDGTDLVFAIAPPIGYGGEARILAITRAIPYAGDGTITPASFSEEATRFIGGTRGNIRPTVEGSSVVGTATYTTQRGQYRLANDWVKFTAEIDWTGATGTGDTYIRLNNVPASAFINTPVAIQASAIDYGVGKELQGVILAGTNVVLLQARTGSGAGSTAVPVDPAGTIRIVGSYPAASDAFSDILFMGDSITLGVRPGVGEYDTFRHKVQNALGWAMAHNSGVGGENASEQEARMAAALAASGARAVCIMTGINDFFDPLPYATMGAKITSMITMAQAAGARVTLCSPSATQDAGMIANFGPWLNTIQTCGALPGVVYVPVYERFGFLRATMPPASYAALFVDVQHIGPAGHDIVTALMAATPGACRP</sequence>
<comment type="caution">
    <text evidence="2">The sequence shown here is derived from an EMBL/GenBank/DDBJ whole genome shotgun (WGS) entry which is preliminary data.</text>
</comment>
<dbReference type="RefSeq" id="WP_024922427.1">
    <property type="nucleotide sequence ID" value="NZ_MDEO01000036.1"/>
</dbReference>
<dbReference type="STRING" id="1566387.QV13_24250"/>
<feature type="domain" description="SGNH hydrolase-type esterase" evidence="1">
    <location>
        <begin position="471"/>
        <end position="638"/>
    </location>
</feature>
<dbReference type="GO" id="GO:0004622">
    <property type="term" value="F:phosphatidylcholine lysophospholipase activity"/>
    <property type="evidence" value="ECO:0007669"/>
    <property type="project" value="TreeGrafter"/>
</dbReference>
<evidence type="ECO:0000259" key="1">
    <source>
        <dbReference type="Pfam" id="PF13472"/>
    </source>
</evidence>
<dbReference type="Gene3D" id="3.40.50.1110">
    <property type="entry name" value="SGNH hydrolase"/>
    <property type="match status" value="1"/>
</dbReference>
<reference evidence="2 3" key="1">
    <citation type="submission" date="2016-08" db="EMBL/GenBank/DDBJ databases">
        <title>Whole genome sequence of Mesorhizobium sp. strain UASWS1009 isolated from industrial sewage.</title>
        <authorList>
            <person name="Crovadore J."/>
            <person name="Calmin G."/>
            <person name="Chablais R."/>
            <person name="Cochard B."/>
            <person name="Lefort F."/>
        </authorList>
    </citation>
    <scope>NUCLEOTIDE SEQUENCE [LARGE SCALE GENOMIC DNA]</scope>
    <source>
        <strain evidence="2 3">UASWS1009</strain>
    </source>
</reference>
<dbReference type="InterPro" id="IPR013830">
    <property type="entry name" value="SGNH_hydro"/>
</dbReference>
<dbReference type="SUPFAM" id="SSF52266">
    <property type="entry name" value="SGNH hydrolase"/>
    <property type="match status" value="1"/>
</dbReference>
<dbReference type="OrthoDB" id="253099at2"/>
<dbReference type="Proteomes" id="UP000094412">
    <property type="component" value="Unassembled WGS sequence"/>
</dbReference>
<dbReference type="PANTHER" id="PTHR30383:SF5">
    <property type="entry name" value="SGNH HYDROLASE-TYPE ESTERASE DOMAIN-CONTAINING PROTEIN"/>
    <property type="match status" value="1"/>
</dbReference>
<accession>A0A1C2DDD0</accession>
<keyword evidence="3" id="KW-1185">Reference proteome</keyword>
<dbReference type="PANTHER" id="PTHR30383">
    <property type="entry name" value="THIOESTERASE 1/PROTEASE 1/LYSOPHOSPHOLIPASE L1"/>
    <property type="match status" value="1"/>
</dbReference>
<name>A0A1C2DDD0_9HYPH</name>
<protein>
    <recommendedName>
        <fullName evidence="1">SGNH hydrolase-type esterase domain-containing protein</fullName>
    </recommendedName>
</protein>
<gene>
    <name evidence="2" type="ORF">QV13_24250</name>
</gene>
<evidence type="ECO:0000313" key="2">
    <source>
        <dbReference type="EMBL" id="OCX12713.1"/>
    </source>
</evidence>
<dbReference type="EMBL" id="MDEO01000036">
    <property type="protein sequence ID" value="OCX12713.1"/>
    <property type="molecule type" value="Genomic_DNA"/>
</dbReference>